<evidence type="ECO:0000313" key="7">
    <source>
        <dbReference type="EMBL" id="CAD7393189.1"/>
    </source>
</evidence>
<feature type="compositionally biased region" description="Basic and acidic residues" evidence="5">
    <location>
        <begin position="18"/>
        <end position="30"/>
    </location>
</feature>
<evidence type="ECO:0000256" key="3">
    <source>
        <dbReference type="PROSITE-ProRule" id="PRU10133"/>
    </source>
</evidence>
<dbReference type="InterPro" id="IPR023313">
    <property type="entry name" value="UBQ-conjugating_AS"/>
</dbReference>
<reference evidence="7" key="1">
    <citation type="submission" date="2020-11" db="EMBL/GenBank/DDBJ databases">
        <authorList>
            <person name="Tran Van P."/>
        </authorList>
    </citation>
    <scope>NUCLEOTIDE SEQUENCE</scope>
</reference>
<feature type="active site" description="Glycyl thioester intermediate" evidence="3">
    <location>
        <position position="115"/>
    </location>
</feature>
<feature type="region of interest" description="Disordered" evidence="5">
    <location>
        <begin position="1"/>
        <end position="30"/>
    </location>
</feature>
<comment type="similarity">
    <text evidence="4">Belongs to the ubiquitin-conjugating enzyme family.</text>
</comment>
<dbReference type="SUPFAM" id="SSF54495">
    <property type="entry name" value="UBC-like"/>
    <property type="match status" value="1"/>
</dbReference>
<accession>A0A7R9CCH2</accession>
<sequence>MAQNVNPYLTASTTPSKTNEETLNRSKDNHAVSKRLQKELMILMMSPDKSVSAFPEGENLFKWIGTITGPEGTVYDGLTYKLALEFPHSYPYSAPIVRFLTPCFHPNVDLAGNICLDILKDKWSALYDVRTILLSIQSLLGGAFIAYTVSSAEPNNDSPLNTQAAGLWNNPTEYRRMLSREFKKFSK</sequence>
<evidence type="ECO:0000256" key="1">
    <source>
        <dbReference type="ARBA" id="ARBA00022679"/>
    </source>
</evidence>
<dbReference type="AlphaFoldDB" id="A0A7R9CCH2"/>
<keyword evidence="4" id="KW-0067">ATP-binding</keyword>
<dbReference type="PROSITE" id="PS50127">
    <property type="entry name" value="UBC_2"/>
    <property type="match status" value="1"/>
</dbReference>
<organism evidence="7">
    <name type="scientific">Timema cristinae</name>
    <name type="common">Walking stick</name>
    <dbReference type="NCBI Taxonomy" id="61476"/>
    <lineage>
        <taxon>Eukaryota</taxon>
        <taxon>Metazoa</taxon>
        <taxon>Ecdysozoa</taxon>
        <taxon>Arthropoda</taxon>
        <taxon>Hexapoda</taxon>
        <taxon>Insecta</taxon>
        <taxon>Pterygota</taxon>
        <taxon>Neoptera</taxon>
        <taxon>Polyneoptera</taxon>
        <taxon>Phasmatodea</taxon>
        <taxon>Timematodea</taxon>
        <taxon>Timematoidea</taxon>
        <taxon>Timematidae</taxon>
        <taxon>Timema</taxon>
    </lineage>
</organism>
<dbReference type="Pfam" id="PF00179">
    <property type="entry name" value="UQ_con"/>
    <property type="match status" value="1"/>
</dbReference>
<dbReference type="GO" id="GO:0016740">
    <property type="term" value="F:transferase activity"/>
    <property type="evidence" value="ECO:0007669"/>
    <property type="project" value="UniProtKB-KW"/>
</dbReference>
<feature type="compositionally biased region" description="Polar residues" evidence="5">
    <location>
        <begin position="1"/>
        <end position="17"/>
    </location>
</feature>
<keyword evidence="2 4" id="KW-0833">Ubl conjugation pathway</keyword>
<name>A0A7R9CCH2_TIMCR</name>
<evidence type="ECO:0000256" key="2">
    <source>
        <dbReference type="ARBA" id="ARBA00022786"/>
    </source>
</evidence>
<dbReference type="SMART" id="SM00212">
    <property type="entry name" value="UBCc"/>
    <property type="match status" value="1"/>
</dbReference>
<dbReference type="GO" id="GO:0005524">
    <property type="term" value="F:ATP binding"/>
    <property type="evidence" value="ECO:0007669"/>
    <property type="project" value="UniProtKB-UniRule"/>
</dbReference>
<dbReference type="InterPro" id="IPR016135">
    <property type="entry name" value="UBQ-conjugating_enzyme/RWD"/>
</dbReference>
<evidence type="ECO:0000256" key="5">
    <source>
        <dbReference type="SAM" id="MobiDB-lite"/>
    </source>
</evidence>
<dbReference type="EMBL" id="OC316659">
    <property type="protein sequence ID" value="CAD7393189.1"/>
    <property type="molecule type" value="Genomic_DNA"/>
</dbReference>
<dbReference type="InterPro" id="IPR000608">
    <property type="entry name" value="UBC"/>
</dbReference>
<protein>
    <recommendedName>
        <fullName evidence="6">UBC core domain-containing protein</fullName>
    </recommendedName>
</protein>
<dbReference type="CDD" id="cd23791">
    <property type="entry name" value="UBCc_UBE2C"/>
    <property type="match status" value="1"/>
</dbReference>
<dbReference type="InterPro" id="IPR050113">
    <property type="entry name" value="Ub_conjugating_enzyme"/>
</dbReference>
<gene>
    <name evidence="7" type="ORF">TCEB3V08_LOCUS1173</name>
</gene>
<keyword evidence="1" id="KW-0808">Transferase</keyword>
<evidence type="ECO:0000259" key="6">
    <source>
        <dbReference type="PROSITE" id="PS50127"/>
    </source>
</evidence>
<dbReference type="Gene3D" id="3.10.110.10">
    <property type="entry name" value="Ubiquitin Conjugating Enzyme"/>
    <property type="match status" value="1"/>
</dbReference>
<keyword evidence="4" id="KW-0547">Nucleotide-binding</keyword>
<dbReference type="PROSITE" id="PS00183">
    <property type="entry name" value="UBC_1"/>
    <property type="match status" value="1"/>
</dbReference>
<evidence type="ECO:0000256" key="4">
    <source>
        <dbReference type="RuleBase" id="RU362109"/>
    </source>
</evidence>
<dbReference type="PANTHER" id="PTHR24067">
    <property type="entry name" value="UBIQUITIN-CONJUGATING ENZYME E2"/>
    <property type="match status" value="1"/>
</dbReference>
<feature type="domain" description="UBC core" evidence="6">
    <location>
        <begin position="31"/>
        <end position="187"/>
    </location>
</feature>
<proteinExistence type="inferred from homology"/>